<dbReference type="RefSeq" id="WP_063026374.1">
    <property type="nucleotide sequence ID" value="NZ_PYHS01000009.1"/>
</dbReference>
<gene>
    <name evidence="1" type="ORF">C8259_18640</name>
</gene>
<sequence length="68" mass="7525">MKRNRRPAPVVPDAGYEEDVIDLQAHRRCRLERRGLDPVSVAVHLLAETGSAPSGWDFDPDGGEDWAA</sequence>
<evidence type="ECO:0000313" key="1">
    <source>
        <dbReference type="EMBL" id="PSR61569.1"/>
    </source>
</evidence>
<dbReference type="AlphaFoldDB" id="A0A2T2Z1I0"/>
<dbReference type="Proteomes" id="UP000241647">
    <property type="component" value="Unassembled WGS sequence"/>
</dbReference>
<reference evidence="1 2" key="1">
    <citation type="submission" date="2018-02" db="EMBL/GenBank/DDBJ databases">
        <title>8 Nocardia nova and 1 Nocardia cyriacigeorgica strain used for evolution to TMP-SMX.</title>
        <authorList>
            <person name="Mehta H."/>
            <person name="Weng J."/>
            <person name="Shamoo Y."/>
        </authorList>
    </citation>
    <scope>NUCLEOTIDE SEQUENCE [LARGE SCALE GENOMIC DNA]</scope>
    <source>
        <strain evidence="1 2">ATCC 33727</strain>
    </source>
</reference>
<organism evidence="1 2">
    <name type="scientific">Nocardia nova</name>
    <dbReference type="NCBI Taxonomy" id="37330"/>
    <lineage>
        <taxon>Bacteria</taxon>
        <taxon>Bacillati</taxon>
        <taxon>Actinomycetota</taxon>
        <taxon>Actinomycetes</taxon>
        <taxon>Mycobacteriales</taxon>
        <taxon>Nocardiaceae</taxon>
        <taxon>Nocardia</taxon>
    </lineage>
</organism>
<proteinExistence type="predicted"/>
<name>A0A2T2Z1I0_9NOCA</name>
<evidence type="ECO:0000313" key="2">
    <source>
        <dbReference type="Proteomes" id="UP000241647"/>
    </source>
</evidence>
<accession>A0A2T2Z1I0</accession>
<dbReference type="EMBL" id="PYHS01000009">
    <property type="protein sequence ID" value="PSR61569.1"/>
    <property type="molecule type" value="Genomic_DNA"/>
</dbReference>
<comment type="caution">
    <text evidence="1">The sequence shown here is derived from an EMBL/GenBank/DDBJ whole genome shotgun (WGS) entry which is preliminary data.</text>
</comment>
<protein>
    <submittedName>
        <fullName evidence="1">Uncharacterized protein</fullName>
    </submittedName>
</protein>